<gene>
    <name evidence="2" type="ORF">H1164_02895</name>
</gene>
<dbReference type="Proteomes" id="UP000530514">
    <property type="component" value="Unassembled WGS sequence"/>
</dbReference>
<dbReference type="Gene3D" id="3.40.630.30">
    <property type="match status" value="1"/>
</dbReference>
<organism evidence="2 3">
    <name type="scientific">Thermoactinomyces daqus</name>
    <dbReference type="NCBI Taxonomy" id="1329516"/>
    <lineage>
        <taxon>Bacteria</taxon>
        <taxon>Bacillati</taxon>
        <taxon>Bacillota</taxon>
        <taxon>Bacilli</taxon>
        <taxon>Bacillales</taxon>
        <taxon>Thermoactinomycetaceae</taxon>
        <taxon>Thermoactinomyces</taxon>
    </lineage>
</organism>
<comment type="caution">
    <text evidence="2">The sequence shown here is derived from an EMBL/GenBank/DDBJ whole genome shotgun (WGS) entry which is preliminary data.</text>
</comment>
<proteinExistence type="predicted"/>
<accession>A0A7W1X861</accession>
<dbReference type="SUPFAM" id="SSF55729">
    <property type="entry name" value="Acyl-CoA N-acyltransferases (Nat)"/>
    <property type="match status" value="1"/>
</dbReference>
<dbReference type="OrthoDB" id="2678531at2"/>
<sequence>MFVIRRAGEHDLFRIRRLIKDAGLNDKGIESNLLHFFVVETASDQGESPQMVGVVGMEVHGSIGLLRSFVLERASWIGKVGIKMMEILLAYAKKLGLTHVYLLAGASTSFFSELGFVEVAFADLPEVLKESEHFERSLYKGTPMVYTRFSGDQS</sequence>
<dbReference type="RefSeq" id="WP_033100413.1">
    <property type="nucleotide sequence ID" value="NZ_JACEIP010000003.1"/>
</dbReference>
<dbReference type="InterPro" id="IPR016181">
    <property type="entry name" value="Acyl_CoA_acyltransferase"/>
</dbReference>
<dbReference type="InterPro" id="IPR000182">
    <property type="entry name" value="GNAT_dom"/>
</dbReference>
<dbReference type="EMBL" id="JACEIP010000003">
    <property type="protein sequence ID" value="MBA4541851.1"/>
    <property type="molecule type" value="Genomic_DNA"/>
</dbReference>
<feature type="domain" description="N-acetyltransferase" evidence="1">
    <location>
        <begin position="2"/>
        <end position="145"/>
    </location>
</feature>
<protein>
    <recommendedName>
        <fullName evidence="1">N-acetyltransferase domain-containing protein</fullName>
    </recommendedName>
</protein>
<dbReference type="AlphaFoldDB" id="A0A7W1X861"/>
<evidence type="ECO:0000313" key="2">
    <source>
        <dbReference type="EMBL" id="MBA4541851.1"/>
    </source>
</evidence>
<keyword evidence="3" id="KW-1185">Reference proteome</keyword>
<evidence type="ECO:0000313" key="3">
    <source>
        <dbReference type="Proteomes" id="UP000530514"/>
    </source>
</evidence>
<name>A0A7W1X861_9BACL</name>
<dbReference type="GO" id="GO:0016747">
    <property type="term" value="F:acyltransferase activity, transferring groups other than amino-acyl groups"/>
    <property type="evidence" value="ECO:0007669"/>
    <property type="project" value="InterPro"/>
</dbReference>
<reference evidence="2 3" key="1">
    <citation type="submission" date="2020-07" db="EMBL/GenBank/DDBJ databases">
        <authorList>
            <person name="Feng H."/>
        </authorList>
    </citation>
    <scope>NUCLEOTIDE SEQUENCE [LARGE SCALE GENOMIC DNA]</scope>
    <source>
        <strain evidence="3">s-11</strain>
    </source>
</reference>
<evidence type="ECO:0000259" key="1">
    <source>
        <dbReference type="PROSITE" id="PS51186"/>
    </source>
</evidence>
<dbReference type="PROSITE" id="PS51186">
    <property type="entry name" value="GNAT"/>
    <property type="match status" value="1"/>
</dbReference>